<proteinExistence type="inferred from homology"/>
<dbReference type="SUPFAM" id="SSF51735">
    <property type="entry name" value="NAD(P)-binding Rossmann-fold domains"/>
    <property type="match status" value="1"/>
</dbReference>
<dbReference type="EMBL" id="AP021876">
    <property type="protein sequence ID" value="BBO81288.1"/>
    <property type="molecule type" value="Genomic_DNA"/>
</dbReference>
<sequence length="249" mass="27439">MSETTIILGATSGIARALAQELGSCGDNLVLAARDEEQLKATAKDLQIRHSIQVGTVHFDAMDFDSHAKFWRQMQNTEAGTPTRIVLCYGYMASQEECQNNFAKAKRTFDINLTSACSLLELAAAYFSNRGNGTIAIISSVAGDRGRATNYIYGASKAGLTAYASGLRNRLCKQGVHVLTIKPGMVDTPMTKGLINSDSPLVATAEKIAIDIRKALDRKKNVIYTQWFWRYIMMIIRSIPESVFKLMKI</sequence>
<dbReference type="Gene3D" id="3.40.50.720">
    <property type="entry name" value="NAD(P)-binding Rossmann-like Domain"/>
    <property type="match status" value="1"/>
</dbReference>
<dbReference type="InterPro" id="IPR002347">
    <property type="entry name" value="SDR_fam"/>
</dbReference>
<accession>A0A5K7ZGG5</accession>
<dbReference type="Proteomes" id="UP000425960">
    <property type="component" value="Chromosome"/>
</dbReference>
<organism evidence="3 4">
    <name type="scientific">Desulfosarcina ovata subsp. sediminis</name>
    <dbReference type="NCBI Taxonomy" id="885957"/>
    <lineage>
        <taxon>Bacteria</taxon>
        <taxon>Pseudomonadati</taxon>
        <taxon>Thermodesulfobacteriota</taxon>
        <taxon>Desulfobacteria</taxon>
        <taxon>Desulfobacterales</taxon>
        <taxon>Desulfosarcinaceae</taxon>
        <taxon>Desulfosarcina</taxon>
    </lineage>
</organism>
<dbReference type="GO" id="GO:0016020">
    <property type="term" value="C:membrane"/>
    <property type="evidence" value="ECO:0007669"/>
    <property type="project" value="TreeGrafter"/>
</dbReference>
<dbReference type="NCBIfam" id="NF005489">
    <property type="entry name" value="PRK07102.1"/>
    <property type="match status" value="1"/>
</dbReference>
<dbReference type="InterPro" id="IPR020904">
    <property type="entry name" value="Sc_DH/Rdtase_CS"/>
</dbReference>
<evidence type="ECO:0000256" key="1">
    <source>
        <dbReference type="ARBA" id="ARBA00006484"/>
    </source>
</evidence>
<dbReference type="AlphaFoldDB" id="A0A5K7ZGG5"/>
<gene>
    <name evidence="3" type="ORF">DSCO28_18540</name>
</gene>
<dbReference type="RefSeq" id="WP_155322030.1">
    <property type="nucleotide sequence ID" value="NZ_AP021876.1"/>
</dbReference>
<protein>
    <submittedName>
        <fullName evidence="3">Short-chain dehydrogenase</fullName>
    </submittedName>
</protein>
<dbReference type="PANTHER" id="PTHR44196:SF3">
    <property type="entry name" value="SHORT CHAIN DEHYDROGENASE FAMILY PROTEIN"/>
    <property type="match status" value="1"/>
</dbReference>
<dbReference type="PANTHER" id="PTHR44196">
    <property type="entry name" value="DEHYDROGENASE/REDUCTASE SDR FAMILY MEMBER 7B"/>
    <property type="match status" value="1"/>
</dbReference>
<dbReference type="Pfam" id="PF00106">
    <property type="entry name" value="adh_short"/>
    <property type="match status" value="1"/>
</dbReference>
<dbReference type="PROSITE" id="PS00061">
    <property type="entry name" value="ADH_SHORT"/>
    <property type="match status" value="1"/>
</dbReference>
<dbReference type="InterPro" id="IPR036291">
    <property type="entry name" value="NAD(P)-bd_dom_sf"/>
</dbReference>
<evidence type="ECO:0000256" key="2">
    <source>
        <dbReference type="ARBA" id="ARBA00023002"/>
    </source>
</evidence>
<evidence type="ECO:0000313" key="3">
    <source>
        <dbReference type="EMBL" id="BBO81288.1"/>
    </source>
</evidence>
<keyword evidence="2" id="KW-0560">Oxidoreductase</keyword>
<name>A0A5K7ZGG5_9BACT</name>
<dbReference type="GO" id="GO:0016491">
    <property type="term" value="F:oxidoreductase activity"/>
    <property type="evidence" value="ECO:0007669"/>
    <property type="project" value="UniProtKB-KW"/>
</dbReference>
<dbReference type="KEGG" id="dov:DSCO28_18540"/>
<comment type="similarity">
    <text evidence="1">Belongs to the short-chain dehydrogenases/reductases (SDR) family.</text>
</comment>
<dbReference type="PRINTS" id="PR00081">
    <property type="entry name" value="GDHRDH"/>
</dbReference>
<evidence type="ECO:0000313" key="4">
    <source>
        <dbReference type="Proteomes" id="UP000425960"/>
    </source>
</evidence>
<reference evidence="3 4" key="1">
    <citation type="submission" date="2019-11" db="EMBL/GenBank/DDBJ databases">
        <title>Comparative genomics of hydrocarbon-degrading Desulfosarcina strains.</title>
        <authorList>
            <person name="Watanabe M."/>
            <person name="Kojima H."/>
            <person name="Fukui M."/>
        </authorList>
    </citation>
    <scope>NUCLEOTIDE SEQUENCE [LARGE SCALE GENOMIC DNA]</scope>
    <source>
        <strain evidence="3 4">28bB2T</strain>
    </source>
</reference>